<dbReference type="AlphaFoldDB" id="A0A0D2LVQ4"/>
<feature type="transmembrane region" description="Helical" evidence="2">
    <location>
        <begin position="92"/>
        <end position="121"/>
    </location>
</feature>
<evidence type="ECO:0000313" key="3">
    <source>
        <dbReference type="EMBL" id="KJA14943.1"/>
    </source>
</evidence>
<evidence type="ECO:0000256" key="1">
    <source>
        <dbReference type="SAM" id="MobiDB-lite"/>
    </source>
</evidence>
<dbReference type="OrthoDB" id="3051618at2759"/>
<feature type="region of interest" description="Disordered" evidence="1">
    <location>
        <begin position="23"/>
        <end position="88"/>
    </location>
</feature>
<evidence type="ECO:0000256" key="2">
    <source>
        <dbReference type="SAM" id="Phobius"/>
    </source>
</evidence>
<keyword evidence="4" id="KW-1185">Reference proteome</keyword>
<dbReference type="OMA" id="THSESQH"/>
<accession>A0A0D2LVQ4</accession>
<reference evidence="4" key="1">
    <citation type="submission" date="2014-04" db="EMBL/GenBank/DDBJ databases">
        <title>Evolutionary Origins and Diversification of the Mycorrhizal Mutualists.</title>
        <authorList>
            <consortium name="DOE Joint Genome Institute"/>
            <consortium name="Mycorrhizal Genomics Consortium"/>
            <person name="Kohler A."/>
            <person name="Kuo A."/>
            <person name="Nagy L.G."/>
            <person name="Floudas D."/>
            <person name="Copeland A."/>
            <person name="Barry K.W."/>
            <person name="Cichocki N."/>
            <person name="Veneault-Fourrey C."/>
            <person name="LaButti K."/>
            <person name="Lindquist E.A."/>
            <person name="Lipzen A."/>
            <person name="Lundell T."/>
            <person name="Morin E."/>
            <person name="Murat C."/>
            <person name="Riley R."/>
            <person name="Ohm R."/>
            <person name="Sun H."/>
            <person name="Tunlid A."/>
            <person name="Henrissat B."/>
            <person name="Grigoriev I.V."/>
            <person name="Hibbett D.S."/>
            <person name="Martin F."/>
        </authorList>
    </citation>
    <scope>NUCLEOTIDE SEQUENCE [LARGE SCALE GENOMIC DNA]</scope>
    <source>
        <strain evidence="4">FD-334 SS-4</strain>
    </source>
</reference>
<protein>
    <submittedName>
        <fullName evidence="3">Uncharacterized protein</fullName>
    </submittedName>
</protein>
<dbReference type="Proteomes" id="UP000054270">
    <property type="component" value="Unassembled WGS sequence"/>
</dbReference>
<keyword evidence="2" id="KW-0472">Membrane</keyword>
<keyword evidence="2" id="KW-1133">Transmembrane helix</keyword>
<keyword evidence="2" id="KW-0812">Transmembrane</keyword>
<gene>
    <name evidence="3" type="ORF">HYPSUDRAFT_208300</name>
</gene>
<organism evidence="3 4">
    <name type="scientific">Hypholoma sublateritium (strain FD-334 SS-4)</name>
    <dbReference type="NCBI Taxonomy" id="945553"/>
    <lineage>
        <taxon>Eukaryota</taxon>
        <taxon>Fungi</taxon>
        <taxon>Dikarya</taxon>
        <taxon>Basidiomycota</taxon>
        <taxon>Agaricomycotina</taxon>
        <taxon>Agaricomycetes</taxon>
        <taxon>Agaricomycetidae</taxon>
        <taxon>Agaricales</taxon>
        <taxon>Agaricineae</taxon>
        <taxon>Strophariaceae</taxon>
        <taxon>Hypholoma</taxon>
    </lineage>
</organism>
<sequence>MSETYALPPRYYQYVATQSRVSDWVSQTHSESQHGGRKAHSRSGSRSANDRNSITSLSASRRHAHTSRKSSRDDAYPPMPSKGPQLDPLPPAIALISSSLVVCAFLPSLLAVSAFVVLLTWASLHSQAEGKETEPQRIPGAET</sequence>
<feature type="compositionally biased region" description="Polar residues" evidence="1">
    <location>
        <begin position="44"/>
        <end position="59"/>
    </location>
</feature>
<proteinExistence type="predicted"/>
<dbReference type="EMBL" id="KN817660">
    <property type="protein sequence ID" value="KJA14943.1"/>
    <property type="molecule type" value="Genomic_DNA"/>
</dbReference>
<feature type="compositionally biased region" description="Pro residues" evidence="1">
    <location>
        <begin position="77"/>
        <end position="88"/>
    </location>
</feature>
<evidence type="ECO:0000313" key="4">
    <source>
        <dbReference type="Proteomes" id="UP000054270"/>
    </source>
</evidence>
<feature type="compositionally biased region" description="Basic residues" evidence="1">
    <location>
        <begin position="60"/>
        <end position="69"/>
    </location>
</feature>
<name>A0A0D2LVQ4_HYPSF</name>